<evidence type="ECO:0000313" key="2">
    <source>
        <dbReference type="EMBL" id="VVC34401.1"/>
    </source>
</evidence>
<protein>
    <submittedName>
        <fullName evidence="2">Reverse transcriptase domain</fullName>
    </submittedName>
</protein>
<dbReference type="Proteomes" id="UP000325440">
    <property type="component" value="Unassembled WGS sequence"/>
</dbReference>
<dbReference type="SUPFAM" id="SSF56672">
    <property type="entry name" value="DNA/RNA polymerases"/>
    <property type="match status" value="1"/>
</dbReference>
<evidence type="ECO:0000313" key="3">
    <source>
        <dbReference type="Proteomes" id="UP000325440"/>
    </source>
</evidence>
<name>A0A5E4MU73_9HEMI</name>
<dbReference type="GO" id="GO:0003964">
    <property type="term" value="F:RNA-directed DNA polymerase activity"/>
    <property type="evidence" value="ECO:0007669"/>
    <property type="project" value="UniProtKB-KW"/>
</dbReference>
<dbReference type="EMBL" id="CABPRJ010000994">
    <property type="protein sequence ID" value="VVC34401.1"/>
    <property type="molecule type" value="Genomic_DNA"/>
</dbReference>
<organism evidence="2 3">
    <name type="scientific">Cinara cedri</name>
    <dbReference type="NCBI Taxonomy" id="506608"/>
    <lineage>
        <taxon>Eukaryota</taxon>
        <taxon>Metazoa</taxon>
        <taxon>Ecdysozoa</taxon>
        <taxon>Arthropoda</taxon>
        <taxon>Hexapoda</taxon>
        <taxon>Insecta</taxon>
        <taxon>Pterygota</taxon>
        <taxon>Neoptera</taxon>
        <taxon>Paraneoptera</taxon>
        <taxon>Hemiptera</taxon>
        <taxon>Sternorrhyncha</taxon>
        <taxon>Aphidomorpha</taxon>
        <taxon>Aphidoidea</taxon>
        <taxon>Aphididae</taxon>
        <taxon>Lachninae</taxon>
        <taxon>Cinara</taxon>
    </lineage>
</organism>
<dbReference type="InterPro" id="IPR043502">
    <property type="entry name" value="DNA/RNA_pol_sf"/>
</dbReference>
<evidence type="ECO:0000259" key="1">
    <source>
        <dbReference type="PROSITE" id="PS50878"/>
    </source>
</evidence>
<dbReference type="InterPro" id="IPR043128">
    <property type="entry name" value="Rev_trsase/Diguanyl_cyclase"/>
</dbReference>
<dbReference type="InterPro" id="IPR000477">
    <property type="entry name" value="RT_dom"/>
</dbReference>
<feature type="domain" description="Reverse transcriptase" evidence="1">
    <location>
        <begin position="1"/>
        <end position="347"/>
    </location>
</feature>
<accession>A0A5E4MU73</accession>
<dbReference type="Pfam" id="PF00078">
    <property type="entry name" value="RVT_1"/>
    <property type="match status" value="1"/>
</dbReference>
<keyword evidence="3" id="KW-1185">Reference proteome</keyword>
<keyword evidence="2" id="KW-0548">Nucleotidyltransferase</keyword>
<dbReference type="OrthoDB" id="8060316at2759"/>
<dbReference type="PANTHER" id="PTHR47027">
    <property type="entry name" value="REVERSE TRANSCRIPTASE DOMAIN-CONTAINING PROTEIN"/>
    <property type="match status" value="1"/>
</dbReference>
<gene>
    <name evidence="2" type="ORF">CINCED_3A025093</name>
</gene>
<dbReference type="PANTHER" id="PTHR47027:SF20">
    <property type="entry name" value="REVERSE TRANSCRIPTASE-LIKE PROTEIN WITH RNA-DIRECTED DNA POLYMERASE DOMAIN"/>
    <property type="match status" value="1"/>
</dbReference>
<keyword evidence="2" id="KW-0695">RNA-directed DNA polymerase</keyword>
<reference evidence="2 3" key="1">
    <citation type="submission" date="2019-08" db="EMBL/GenBank/DDBJ databases">
        <authorList>
            <person name="Alioto T."/>
            <person name="Alioto T."/>
            <person name="Gomez Garrido J."/>
        </authorList>
    </citation>
    <scope>NUCLEOTIDE SEQUENCE [LARGE SCALE GENOMIC DNA]</scope>
</reference>
<dbReference type="PROSITE" id="PS50878">
    <property type="entry name" value="RT_POL"/>
    <property type="match status" value="1"/>
</dbReference>
<dbReference type="Gene3D" id="3.30.70.270">
    <property type="match status" value="1"/>
</dbReference>
<keyword evidence="2" id="KW-0808">Transferase</keyword>
<dbReference type="AlphaFoldDB" id="A0A5E4MU73"/>
<dbReference type="CDD" id="cd01650">
    <property type="entry name" value="RT_nLTR_like"/>
    <property type="match status" value="1"/>
</dbReference>
<proteinExistence type="predicted"/>
<sequence length="506" mass="59265">MLEETEEYQKSNRSRQLFQNINALKTGFKKQEKFLKNSGGTLITDPNNILDKWKDYFENLLNCHEPINSFTWTEVEPNEIEYLPPDRIEIAEQIKRLKNHNTPGEDGIQAEILKNRIKPISEGLLGDYQGGFRPNRSTTDQIFIIRQILQKMWEFDKEVYTLFVDFEKAYNSIHRPTLFNILKEFNMPRKLINLIKATMENSEIKIKIASSTSKSFKVTSGLRQGDALSPILFNLVFEKVVRDMNISEGITLGLSKIGLLAYADDIAIIGDNIEIVKIHCKKLMDAASKVGLRIKDGKTEYVKLNGRDRTYRHRDSVLLTQDNELRVEISKRIQLANNCFFGLGTLLKSRLISLNLKIKIYMTLIRPVILYGSETWASRKIEEIRLDTFERKVVRRIYGPCLDTGTKEWRIRTNEEIYNLFQRSSISREIAKRRLMWAGHAWRKKDAMINIVIKEDSKGKRPLGRPRLRWEDCVKREVKEVDLRANWREIAENRIRWREICFTGWS</sequence>